<dbReference type="InterPro" id="IPR000727">
    <property type="entry name" value="T_SNARE_dom"/>
</dbReference>
<reference evidence="10" key="1">
    <citation type="journal article" date="2015" name="PeerJ">
        <title>First genomic representation of candidate bacterial phylum KSB3 points to enhanced environmental sensing as a trigger of wastewater bulking.</title>
        <authorList>
            <person name="Sekiguchi Y."/>
            <person name="Ohashi A."/>
            <person name="Parks D.H."/>
            <person name="Yamauchi T."/>
            <person name="Tyson G.W."/>
            <person name="Hugenholtz P."/>
        </authorList>
    </citation>
    <scope>NUCLEOTIDE SEQUENCE [LARGE SCALE GENOMIC DNA]</scope>
</reference>
<organism evidence="10">
    <name type="scientific">Candidatus Moduliflexus flocculans</name>
    <dbReference type="NCBI Taxonomy" id="1499966"/>
    <lineage>
        <taxon>Bacteria</taxon>
        <taxon>Candidatus Moduliflexota</taxon>
        <taxon>Candidatus Moduliflexia</taxon>
        <taxon>Candidatus Moduliflexales</taxon>
        <taxon>Candidatus Moduliflexaceae</taxon>
    </lineage>
</organism>
<evidence type="ECO:0000259" key="8">
    <source>
        <dbReference type="PROSITE" id="PS50192"/>
    </source>
</evidence>
<protein>
    <submittedName>
        <fullName evidence="10">Methyl-accepting chemotaxis sensory transducer</fullName>
    </submittedName>
</protein>
<feature type="domain" description="HAMP" evidence="9">
    <location>
        <begin position="470"/>
        <end position="524"/>
    </location>
</feature>
<gene>
    <name evidence="10" type="ORF">U14_04201</name>
</gene>
<dbReference type="GO" id="GO:0005886">
    <property type="term" value="C:plasma membrane"/>
    <property type="evidence" value="ECO:0007669"/>
    <property type="project" value="UniProtKB-SubCell"/>
</dbReference>
<evidence type="ECO:0000256" key="2">
    <source>
        <dbReference type="ARBA" id="ARBA00022519"/>
    </source>
</evidence>
<dbReference type="SUPFAM" id="SSF58104">
    <property type="entry name" value="Methyl-accepting chemotaxis protein (MCP) signaling domain"/>
    <property type="match status" value="1"/>
</dbReference>
<name>A0A0S6W5K3_9BACT</name>
<dbReference type="InterPro" id="IPR003660">
    <property type="entry name" value="HAMP_dom"/>
</dbReference>
<comment type="subcellular location">
    <subcellularLocation>
        <location evidence="1">Cell inner membrane</location>
        <topology evidence="1">Multi-pass membrane protein</topology>
    </subcellularLocation>
</comment>
<evidence type="ECO:0000256" key="3">
    <source>
        <dbReference type="ARBA" id="ARBA00023224"/>
    </source>
</evidence>
<dbReference type="Pfam" id="PF00015">
    <property type="entry name" value="MCPsignal"/>
    <property type="match status" value="1"/>
</dbReference>
<dbReference type="InterPro" id="IPR004089">
    <property type="entry name" value="MCPsignal_dom"/>
</dbReference>
<evidence type="ECO:0000259" key="9">
    <source>
        <dbReference type="PROSITE" id="PS50885"/>
    </source>
</evidence>
<dbReference type="EMBL" id="DF820459">
    <property type="protein sequence ID" value="GAK52942.1"/>
    <property type="molecule type" value="Genomic_DNA"/>
</dbReference>
<proteinExistence type="inferred from homology"/>
<dbReference type="PROSITE" id="PS50885">
    <property type="entry name" value="HAMP"/>
    <property type="match status" value="2"/>
</dbReference>
<feature type="domain" description="T-SNARE coiled-coil homology" evidence="8">
    <location>
        <begin position="765"/>
        <end position="827"/>
    </location>
</feature>
<evidence type="ECO:0000256" key="1">
    <source>
        <dbReference type="ARBA" id="ARBA00004429"/>
    </source>
</evidence>
<feature type="transmembrane region" description="Helical" evidence="6">
    <location>
        <begin position="453"/>
        <end position="473"/>
    </location>
</feature>
<dbReference type="SMART" id="SM00304">
    <property type="entry name" value="HAMP"/>
    <property type="match status" value="2"/>
</dbReference>
<evidence type="ECO:0000256" key="5">
    <source>
        <dbReference type="PROSITE-ProRule" id="PRU00284"/>
    </source>
</evidence>
<sequence>MKDFELLLDGKGGVKLATLEMYERQYLGDSLKQIVHDYGYDDILLITSAGNIVYSVSRNADLGQNILTGPLQVSSLAQCFQQGLQGVAIQDFTPYPPAENRPMAFIAAPVINRQLNLTLGVVVIKINPTPLNTITQRRAGMGNTGETYLVGQKGMNTSLRSDQVVRTQKMNEAISGKEVERVLAKEAGFTVRVGNNGAMEMAQFDPLNIDGLNWGIITVISLEEAIIPTLRTDRDNYFARFIQQYGYTDLFLILRDGTVFYTVAHHADYEANLTEPAYANSGLGRVFQQTLETKTFNFVDFQPYAPANGQPVAFMAQPIMSGDQVEFVVAVQIPLQEINTIMQERSGMGRTGETYLVGADGLMRSDSYLAPDQYSVISSFADPGTTRVETLASREALSGNAGKGMSSNYLGQSVLSAYTPLTFWNTKWALIAEMHEEEAFASIKRFFSVSRNIGILLLVGIVAVSLFVASYIAQPINQIARIAQRVAEGDLSDSFPWKRVRHDEVGVLIQSFHKVLAYFREMADVAAKIAVGDLSHKITPKSEGDTLGLALQEMTTYLQEIAEAATAFAEGDLRQEIQPRSNQDVLGKAFHSMNALRQIMEEIVESSQQLGAAADYLTQISSDLASGAEETSHQVTSVSANGQQINNNINAVSSSVEQFSASIQEISRTIVDVANFVNDAVNTTKAANATMAELEMRSKEIGDITKVITSITQQTNLLALNASIEAARAGDVGRGFVVVAKEVKELARETAKSAEDITKSINTIQTSIQQTKQGMTRTSEVIYRVHDLSEAIASSIEQQSITTEEIARNINDVASGSDEITHAIREVEDASNNSSEHAGNVKQAARDLATLAEKLRRLIEQFKI</sequence>
<dbReference type="Proteomes" id="UP000030700">
    <property type="component" value="Unassembled WGS sequence"/>
</dbReference>
<feature type="domain" description="Methyl-accepting transducer" evidence="7">
    <location>
        <begin position="599"/>
        <end position="835"/>
    </location>
</feature>
<accession>A0A0S6W5K3</accession>
<dbReference type="SMART" id="SM00283">
    <property type="entry name" value="MA"/>
    <property type="match status" value="1"/>
</dbReference>
<dbReference type="HOGENOM" id="CLU_331410_0_0_0"/>
<dbReference type="CDD" id="cd06225">
    <property type="entry name" value="HAMP"/>
    <property type="match status" value="2"/>
</dbReference>
<feature type="domain" description="HAMP" evidence="9">
    <location>
        <begin position="552"/>
        <end position="605"/>
    </location>
</feature>
<comment type="similarity">
    <text evidence="4">Belongs to the methyl-accepting chemotaxis (MCP) protein family.</text>
</comment>
<keyword evidence="6" id="KW-0812">Transmembrane</keyword>
<evidence type="ECO:0000313" key="11">
    <source>
        <dbReference type="Proteomes" id="UP000030700"/>
    </source>
</evidence>
<dbReference type="PANTHER" id="PTHR32089:SF112">
    <property type="entry name" value="LYSOZYME-LIKE PROTEIN-RELATED"/>
    <property type="match status" value="1"/>
</dbReference>
<evidence type="ECO:0000313" key="10">
    <source>
        <dbReference type="EMBL" id="GAK52942.1"/>
    </source>
</evidence>
<evidence type="ECO:0000259" key="7">
    <source>
        <dbReference type="PROSITE" id="PS50111"/>
    </source>
</evidence>
<dbReference type="Gene3D" id="1.10.287.950">
    <property type="entry name" value="Methyl-accepting chemotaxis protein"/>
    <property type="match status" value="1"/>
</dbReference>
<dbReference type="AlphaFoldDB" id="A0A0S6W5K3"/>
<keyword evidence="2" id="KW-1003">Cell membrane</keyword>
<dbReference type="Gene3D" id="3.30.450.20">
    <property type="entry name" value="PAS domain"/>
    <property type="match status" value="1"/>
</dbReference>
<dbReference type="GO" id="GO:0007165">
    <property type="term" value="P:signal transduction"/>
    <property type="evidence" value="ECO:0007669"/>
    <property type="project" value="UniProtKB-KW"/>
</dbReference>
<dbReference type="STRING" id="1499966.U14_04201"/>
<keyword evidence="6" id="KW-0472">Membrane</keyword>
<dbReference type="Pfam" id="PF00672">
    <property type="entry name" value="HAMP"/>
    <property type="match status" value="3"/>
</dbReference>
<dbReference type="PANTHER" id="PTHR32089">
    <property type="entry name" value="METHYL-ACCEPTING CHEMOTAXIS PROTEIN MCPB"/>
    <property type="match status" value="1"/>
</dbReference>
<keyword evidence="11" id="KW-1185">Reference proteome</keyword>
<dbReference type="Gene3D" id="6.10.340.10">
    <property type="match status" value="1"/>
</dbReference>
<keyword evidence="3 5" id="KW-0807">Transducer</keyword>
<evidence type="ECO:0000256" key="4">
    <source>
        <dbReference type="ARBA" id="ARBA00029447"/>
    </source>
</evidence>
<dbReference type="PROSITE" id="PS50111">
    <property type="entry name" value="CHEMOTAXIS_TRANSDUC_2"/>
    <property type="match status" value="1"/>
</dbReference>
<keyword evidence="6" id="KW-1133">Transmembrane helix</keyword>
<keyword evidence="2" id="KW-0997">Cell inner membrane</keyword>
<dbReference type="PROSITE" id="PS50192">
    <property type="entry name" value="T_SNARE"/>
    <property type="match status" value="1"/>
</dbReference>
<evidence type="ECO:0000256" key="6">
    <source>
        <dbReference type="SAM" id="Phobius"/>
    </source>
</evidence>